<keyword evidence="5" id="KW-0472">Membrane</keyword>
<evidence type="ECO:0000256" key="6">
    <source>
        <dbReference type="ARBA" id="ARBA00023180"/>
    </source>
</evidence>
<dbReference type="InterPro" id="IPR018469">
    <property type="entry name" value="Dual_oxidase_maturation_fac"/>
</dbReference>
<keyword evidence="3" id="KW-0812">Transmembrane</keyword>
<comment type="subcellular location">
    <subcellularLocation>
        <location evidence="1">Membrane</location>
        <topology evidence="1">Multi-pass membrane protein</topology>
    </subcellularLocation>
</comment>
<dbReference type="Pfam" id="PF10204">
    <property type="entry name" value="DuoxA"/>
    <property type="match status" value="1"/>
</dbReference>
<dbReference type="STRING" id="299467.A0A443S275"/>
<evidence type="ECO:0000256" key="4">
    <source>
        <dbReference type="ARBA" id="ARBA00022989"/>
    </source>
</evidence>
<evidence type="ECO:0000313" key="8">
    <source>
        <dbReference type="Proteomes" id="UP000288716"/>
    </source>
</evidence>
<gene>
    <name evidence="7" type="ORF">B4U80_04223</name>
</gene>
<evidence type="ECO:0000256" key="5">
    <source>
        <dbReference type="ARBA" id="ARBA00023136"/>
    </source>
</evidence>
<keyword evidence="8" id="KW-1185">Reference proteome</keyword>
<dbReference type="Proteomes" id="UP000288716">
    <property type="component" value="Unassembled WGS sequence"/>
</dbReference>
<proteinExistence type="inferred from homology"/>
<organism evidence="7 8">
    <name type="scientific">Leptotrombidium deliense</name>
    <dbReference type="NCBI Taxonomy" id="299467"/>
    <lineage>
        <taxon>Eukaryota</taxon>
        <taxon>Metazoa</taxon>
        <taxon>Ecdysozoa</taxon>
        <taxon>Arthropoda</taxon>
        <taxon>Chelicerata</taxon>
        <taxon>Arachnida</taxon>
        <taxon>Acari</taxon>
        <taxon>Acariformes</taxon>
        <taxon>Trombidiformes</taxon>
        <taxon>Prostigmata</taxon>
        <taxon>Anystina</taxon>
        <taxon>Parasitengona</taxon>
        <taxon>Trombiculoidea</taxon>
        <taxon>Trombiculidae</taxon>
        <taxon>Leptotrombidium</taxon>
    </lineage>
</organism>
<keyword evidence="6" id="KW-0325">Glycoprotein</keyword>
<evidence type="ECO:0000256" key="2">
    <source>
        <dbReference type="ARBA" id="ARBA00009816"/>
    </source>
</evidence>
<dbReference type="GO" id="GO:0015031">
    <property type="term" value="P:protein transport"/>
    <property type="evidence" value="ECO:0007669"/>
    <property type="project" value="InterPro"/>
</dbReference>
<protein>
    <submittedName>
        <fullName evidence="7">Dual oxidase maturation factor 1-like protein</fullName>
    </submittedName>
</protein>
<dbReference type="PANTHER" id="PTHR31158:SF1">
    <property type="entry name" value="DOXA1 FACTOR-RELATED"/>
    <property type="match status" value="1"/>
</dbReference>
<evidence type="ECO:0000256" key="3">
    <source>
        <dbReference type="ARBA" id="ARBA00022692"/>
    </source>
</evidence>
<name>A0A443S275_9ACAR</name>
<dbReference type="OrthoDB" id="6511058at2759"/>
<accession>A0A443S275</accession>
<comment type="similarity">
    <text evidence="2">Belongs to the DUOXA family.</text>
</comment>
<dbReference type="AlphaFoldDB" id="A0A443S275"/>
<dbReference type="EMBL" id="NCKV01011424">
    <property type="protein sequence ID" value="RWS21638.1"/>
    <property type="molecule type" value="Genomic_DNA"/>
</dbReference>
<dbReference type="GO" id="GO:0005789">
    <property type="term" value="C:endoplasmic reticulum membrane"/>
    <property type="evidence" value="ECO:0007669"/>
    <property type="project" value="InterPro"/>
</dbReference>
<dbReference type="VEuPathDB" id="VectorBase:LDEU010402"/>
<dbReference type="PANTHER" id="PTHR31158">
    <property type="entry name" value="DUAL OXIDASE 2"/>
    <property type="match status" value="1"/>
</dbReference>
<evidence type="ECO:0000313" key="7">
    <source>
        <dbReference type="EMBL" id="RWS21638.1"/>
    </source>
</evidence>
<evidence type="ECO:0000256" key="1">
    <source>
        <dbReference type="ARBA" id="ARBA00004141"/>
    </source>
</evidence>
<comment type="caution">
    <text evidence="7">The sequence shown here is derived from an EMBL/GenBank/DDBJ whole genome shotgun (WGS) entry which is preliminary data.</text>
</comment>
<sequence length="94" mass="10589">MCILSKRLSTFICVTISLFVGAVILVANFGTNWHVAEANISSPYRAFSKEKISAKVAVKVGLQSVNITLKANAVHKNHEDINYNERFFWIGRKY</sequence>
<keyword evidence="4" id="KW-1133">Transmembrane helix</keyword>
<reference evidence="7 8" key="1">
    <citation type="journal article" date="2018" name="Gigascience">
        <title>Genomes of trombidid mites reveal novel predicted allergens and laterally-transferred genes associated with secondary metabolism.</title>
        <authorList>
            <person name="Dong X."/>
            <person name="Chaisiri K."/>
            <person name="Xia D."/>
            <person name="Armstrong S.D."/>
            <person name="Fang Y."/>
            <person name="Donnelly M.J."/>
            <person name="Kadowaki T."/>
            <person name="McGarry J.W."/>
            <person name="Darby A.C."/>
            <person name="Makepeace B.L."/>
        </authorList>
    </citation>
    <scope>NUCLEOTIDE SEQUENCE [LARGE SCALE GENOMIC DNA]</scope>
    <source>
        <strain evidence="7">UoL-UT</strain>
    </source>
</reference>